<dbReference type="PANTHER" id="PTHR35802:SF1">
    <property type="entry name" value="PROTEASE SYNTHASE AND SPORULATION PROTEIN PAI 2"/>
    <property type="match status" value="1"/>
</dbReference>
<organism evidence="1 2">
    <name type="scientific">Marinicauda algicola</name>
    <dbReference type="NCBI Taxonomy" id="2029849"/>
    <lineage>
        <taxon>Bacteria</taxon>
        <taxon>Pseudomonadati</taxon>
        <taxon>Pseudomonadota</taxon>
        <taxon>Alphaproteobacteria</taxon>
        <taxon>Maricaulales</taxon>
        <taxon>Maricaulaceae</taxon>
        <taxon>Marinicauda</taxon>
    </lineage>
</organism>
<dbReference type="Proteomes" id="UP000308054">
    <property type="component" value="Unassembled WGS sequence"/>
</dbReference>
<dbReference type="EMBL" id="SRXW01000003">
    <property type="protein sequence ID" value="TGY88273.1"/>
    <property type="molecule type" value="Genomic_DNA"/>
</dbReference>
<dbReference type="Pfam" id="PF04299">
    <property type="entry name" value="FMN_bind_2"/>
    <property type="match status" value="1"/>
</dbReference>
<comment type="caution">
    <text evidence="1">The sequence shown here is derived from an EMBL/GenBank/DDBJ whole genome shotgun (WGS) entry which is preliminary data.</text>
</comment>
<accession>A0A4S2GYW4</accession>
<protein>
    <submittedName>
        <fullName evidence="1">FMN-binding negative transcriptional regulator</fullName>
    </submittedName>
</protein>
<dbReference type="PANTHER" id="PTHR35802">
    <property type="entry name" value="PROTEASE SYNTHASE AND SPORULATION PROTEIN PAI 2"/>
    <property type="match status" value="1"/>
</dbReference>
<dbReference type="AlphaFoldDB" id="A0A4S2GYW4"/>
<dbReference type="InterPro" id="IPR007396">
    <property type="entry name" value="TR_PAI2-type"/>
</dbReference>
<dbReference type="Gene3D" id="2.30.110.10">
    <property type="entry name" value="Electron Transport, Fmn-binding Protein, Chain A"/>
    <property type="match status" value="1"/>
</dbReference>
<evidence type="ECO:0000313" key="2">
    <source>
        <dbReference type="Proteomes" id="UP000308054"/>
    </source>
</evidence>
<dbReference type="PIRSF" id="PIRSF010372">
    <property type="entry name" value="PaiB"/>
    <property type="match status" value="1"/>
</dbReference>
<name>A0A4S2GYW4_9PROT</name>
<evidence type="ECO:0000313" key="1">
    <source>
        <dbReference type="EMBL" id="TGY88273.1"/>
    </source>
</evidence>
<sequence length="222" mass="24959">MNIHFGRGDIMGYPPDWRVGADPEAAAALMRDYPFAHLITAHRGLRSTRIPLIADLEDGRPKRLRGHLNAQNPQTRGLDGRQALVTFDGPASYVSPNWRTDLSRAGTYDYEQVQVRGTVKLVADIAFFRRLIDDLAAMIEPQYAEVGDYPVWQTAMSPPGYIERLFPAITAFEVEVESVEMISKLHQAFSEADRRSISNHLARSRREDARAIAARIRAQLDG</sequence>
<dbReference type="SUPFAM" id="SSF50475">
    <property type="entry name" value="FMN-binding split barrel"/>
    <property type="match status" value="1"/>
</dbReference>
<proteinExistence type="predicted"/>
<keyword evidence="2" id="KW-1185">Reference proteome</keyword>
<gene>
    <name evidence="1" type="ORF">E5163_10630</name>
</gene>
<dbReference type="InterPro" id="IPR012349">
    <property type="entry name" value="Split_barrel_FMN-bd"/>
</dbReference>
<reference evidence="1 2" key="1">
    <citation type="journal article" date="2017" name="Int. J. Syst. Evol. Microbiol.">
        <title>Marinicauda algicola sp. nov., isolated from a marine red alga Rhodosorus marinus.</title>
        <authorList>
            <person name="Jeong S.E."/>
            <person name="Jeon S.H."/>
            <person name="Chun B.H."/>
            <person name="Kim D.W."/>
            <person name="Jeon C.O."/>
        </authorList>
    </citation>
    <scope>NUCLEOTIDE SEQUENCE [LARGE SCALE GENOMIC DNA]</scope>
    <source>
        <strain evidence="1 2">JCM 31718</strain>
    </source>
</reference>